<dbReference type="OrthoDB" id="10678436at2759"/>
<feature type="compositionally biased region" description="Low complexity" evidence="1">
    <location>
        <begin position="159"/>
        <end position="188"/>
    </location>
</feature>
<feature type="transmembrane region" description="Helical" evidence="2">
    <location>
        <begin position="408"/>
        <end position="429"/>
    </location>
</feature>
<feature type="compositionally biased region" description="Basic and acidic residues" evidence="1">
    <location>
        <begin position="383"/>
        <end position="394"/>
    </location>
</feature>
<dbReference type="Proteomes" id="UP000241462">
    <property type="component" value="Unassembled WGS sequence"/>
</dbReference>
<name>A0A2T3AEH5_9PEZI</name>
<evidence type="ECO:0000313" key="4">
    <source>
        <dbReference type="Proteomes" id="UP000241462"/>
    </source>
</evidence>
<evidence type="ECO:0000313" key="3">
    <source>
        <dbReference type="EMBL" id="PSR94166.1"/>
    </source>
</evidence>
<feature type="region of interest" description="Disordered" evidence="1">
    <location>
        <begin position="148"/>
        <end position="335"/>
    </location>
</feature>
<organism evidence="3 4">
    <name type="scientific">Coniella lustricola</name>
    <dbReference type="NCBI Taxonomy" id="2025994"/>
    <lineage>
        <taxon>Eukaryota</taxon>
        <taxon>Fungi</taxon>
        <taxon>Dikarya</taxon>
        <taxon>Ascomycota</taxon>
        <taxon>Pezizomycotina</taxon>
        <taxon>Sordariomycetes</taxon>
        <taxon>Sordariomycetidae</taxon>
        <taxon>Diaporthales</taxon>
        <taxon>Schizoparmaceae</taxon>
        <taxon>Coniella</taxon>
    </lineage>
</organism>
<dbReference type="AlphaFoldDB" id="A0A2T3AEH5"/>
<accession>A0A2T3AEH5</accession>
<reference evidence="3 4" key="1">
    <citation type="journal article" date="2018" name="Mycol. Prog.">
        <title>Coniella lustricola, a new species from submerged detritus.</title>
        <authorList>
            <person name="Raudabaugh D.B."/>
            <person name="Iturriaga T."/>
            <person name="Carver A."/>
            <person name="Mondo S."/>
            <person name="Pangilinan J."/>
            <person name="Lipzen A."/>
            <person name="He G."/>
            <person name="Amirebrahimi M."/>
            <person name="Grigoriev I.V."/>
            <person name="Miller A.N."/>
        </authorList>
    </citation>
    <scope>NUCLEOTIDE SEQUENCE [LARGE SCALE GENOMIC DNA]</scope>
    <source>
        <strain evidence="3 4">B22-T-1</strain>
    </source>
</reference>
<keyword evidence="2" id="KW-0472">Membrane</keyword>
<feature type="compositionally biased region" description="Polar residues" evidence="1">
    <location>
        <begin position="323"/>
        <end position="333"/>
    </location>
</feature>
<feature type="compositionally biased region" description="Low complexity" evidence="1">
    <location>
        <begin position="22"/>
        <end position="84"/>
    </location>
</feature>
<feature type="compositionally biased region" description="Low complexity" evidence="1">
    <location>
        <begin position="269"/>
        <end position="286"/>
    </location>
</feature>
<keyword evidence="2" id="KW-1133">Transmembrane helix</keyword>
<dbReference type="EMBL" id="KZ678401">
    <property type="protein sequence ID" value="PSR94166.1"/>
    <property type="molecule type" value="Genomic_DNA"/>
</dbReference>
<keyword evidence="2" id="KW-0812">Transmembrane</keyword>
<gene>
    <name evidence="3" type="ORF">BD289DRAFT_158946</name>
</gene>
<feature type="compositionally biased region" description="Polar residues" evidence="1">
    <location>
        <begin position="189"/>
        <end position="201"/>
    </location>
</feature>
<evidence type="ECO:0000256" key="1">
    <source>
        <dbReference type="SAM" id="MobiDB-lite"/>
    </source>
</evidence>
<feature type="region of interest" description="Disordered" evidence="1">
    <location>
        <begin position="354"/>
        <end position="397"/>
    </location>
</feature>
<proteinExistence type="predicted"/>
<protein>
    <submittedName>
        <fullName evidence="3">Uncharacterized protein</fullName>
    </submittedName>
</protein>
<feature type="compositionally biased region" description="Low complexity" evidence="1">
    <location>
        <begin position="1"/>
        <end position="14"/>
    </location>
</feature>
<feature type="region of interest" description="Disordered" evidence="1">
    <location>
        <begin position="1"/>
        <end position="90"/>
    </location>
</feature>
<feature type="compositionally biased region" description="Low complexity" evidence="1">
    <location>
        <begin position="354"/>
        <end position="368"/>
    </location>
</feature>
<sequence length="431" mass="44795">MASTHTAAMSSTAWPPSPPRSPARSVSPARASSSSAETKSSEPVITTTATTTTIITPPPLAAKAQQQQQRQQQQQQQQYGQAPQFPLSPEISPLLAATRVSSSAAEQQIHKELLLQLQQQAAQIQLQQHQIPQQNTAPVIISIPQPPPVATLAAPNRQSISSTSSSTSSSTVSSAASSSLSVPLTISSATTTSTGPQQQAVSPAHRMSVQSISKMPPIHEDADSIFTDVGPASRRRSTRSGGFYQYGEDYITTYDGLGGLPSPQPPQRPGSVVSMRSMRSVSPGSESEGGSGGYVSHPGLGSDSRRASARLSVGGGMSRKGSHQGSNFANITTGGMGSVSEEGKAIMERGIDAAGSSNDASTAAASAAMTERAGTSSLGGTSDLEKGFEDRSLDGEGQSRGWRRWRRLIVLLLVILAVAGFAVGLAFGIHH</sequence>
<evidence type="ECO:0000256" key="2">
    <source>
        <dbReference type="SAM" id="Phobius"/>
    </source>
</evidence>
<dbReference type="InParanoid" id="A0A2T3AEH5"/>
<keyword evidence="4" id="KW-1185">Reference proteome</keyword>